<dbReference type="EMBL" id="BHXQ01000007">
    <property type="protein sequence ID" value="GCC53342.1"/>
    <property type="molecule type" value="Genomic_DNA"/>
</dbReference>
<keyword evidence="2" id="KW-1185">Reference proteome</keyword>
<comment type="caution">
    <text evidence="1">The sequence shown here is derived from an EMBL/GenBank/DDBJ whole genome shotgun (WGS) entry which is preliminary data.</text>
</comment>
<reference evidence="1 2" key="1">
    <citation type="submission" date="2018-11" db="EMBL/GenBank/DDBJ databases">
        <title>Chryseotalea sanarue gen. nov., sp., nov., a member of the family Cytophagaceae, isolated from a brackish lake in Hamamatsu Japan.</title>
        <authorList>
            <person name="Maejima Y."/>
            <person name="Iino T."/>
            <person name="Muraguchi Y."/>
            <person name="Fukuda K."/>
            <person name="Ohkuma M."/>
            <person name="Moriuchi R."/>
            <person name="Dohra H."/>
            <person name="Kimbara K."/>
            <person name="Shintani M."/>
        </authorList>
    </citation>
    <scope>NUCLEOTIDE SEQUENCE [LARGE SCALE GENOMIC DNA]</scope>
    <source>
        <strain evidence="1 2">Ys</strain>
    </source>
</reference>
<protein>
    <submittedName>
        <fullName evidence="1">Thiol-disulfide oxidoreductase DCC family protein</fullName>
    </submittedName>
</protein>
<dbReference type="InterPro" id="IPR007263">
    <property type="entry name" value="DCC1-like"/>
</dbReference>
<dbReference type="Proteomes" id="UP000288227">
    <property type="component" value="Unassembled WGS sequence"/>
</dbReference>
<organism evidence="1 2">
    <name type="scientific">Chryseotalea sanaruensis</name>
    <dbReference type="NCBI Taxonomy" id="2482724"/>
    <lineage>
        <taxon>Bacteria</taxon>
        <taxon>Pseudomonadati</taxon>
        <taxon>Bacteroidota</taxon>
        <taxon>Cytophagia</taxon>
        <taxon>Cytophagales</taxon>
        <taxon>Chryseotaleaceae</taxon>
        <taxon>Chryseotalea</taxon>
    </lineage>
</organism>
<dbReference type="PANTHER" id="PTHR33639:SF2">
    <property type="entry name" value="DUF393 DOMAIN-CONTAINING PROTEIN"/>
    <property type="match status" value="1"/>
</dbReference>
<dbReference type="InterPro" id="IPR052927">
    <property type="entry name" value="DCC_oxidoreductase"/>
</dbReference>
<accession>A0A401UEQ1</accession>
<dbReference type="GO" id="GO:0015035">
    <property type="term" value="F:protein-disulfide reductase activity"/>
    <property type="evidence" value="ECO:0007669"/>
    <property type="project" value="InterPro"/>
</dbReference>
<evidence type="ECO:0000313" key="2">
    <source>
        <dbReference type="Proteomes" id="UP000288227"/>
    </source>
</evidence>
<name>A0A401UEQ1_9BACT</name>
<dbReference type="Pfam" id="PF04134">
    <property type="entry name" value="DCC1-like"/>
    <property type="match status" value="1"/>
</dbReference>
<dbReference type="AlphaFoldDB" id="A0A401UEQ1"/>
<proteinExistence type="predicted"/>
<gene>
    <name evidence="1" type="ORF">SanaruYs_35850</name>
</gene>
<evidence type="ECO:0000313" key="1">
    <source>
        <dbReference type="EMBL" id="GCC53342.1"/>
    </source>
</evidence>
<dbReference type="PANTHER" id="PTHR33639">
    <property type="entry name" value="THIOL-DISULFIDE OXIDOREDUCTASE DCC"/>
    <property type="match status" value="1"/>
</dbReference>
<sequence length="139" mass="15996">MGAFNKVTVEKSIILFDGVCNLCSGAVQFILKRDAKKKFVFASLQSEIGKNLLLKYKVTTTVETIILIQDNKWFSQSEAALEIARSLSGVWPLLYAFKIVPRFIRDGIYNWISSNRYRFFGKKDACMIPSPEWKNRFLD</sequence>